<dbReference type="GO" id="GO:0016020">
    <property type="term" value="C:membrane"/>
    <property type="evidence" value="ECO:0007669"/>
    <property type="project" value="TreeGrafter"/>
</dbReference>
<dbReference type="KEGG" id="aten:116286775"/>
<reference evidence="7" key="1">
    <citation type="submission" date="2025-08" db="UniProtKB">
        <authorList>
            <consortium name="RefSeq"/>
        </authorList>
    </citation>
    <scope>IDENTIFICATION</scope>
    <source>
        <tissue evidence="7">Tentacle</tissue>
    </source>
</reference>
<dbReference type="Gene3D" id="2.60.120.330">
    <property type="entry name" value="B-lactam Antibiotic, Isopenicillin N Synthase, Chain"/>
    <property type="match status" value="1"/>
</dbReference>
<evidence type="ECO:0000313" key="6">
    <source>
        <dbReference type="Proteomes" id="UP000515163"/>
    </source>
</evidence>
<dbReference type="InterPro" id="IPR027443">
    <property type="entry name" value="IPNS-like_sf"/>
</dbReference>
<evidence type="ECO:0000256" key="2">
    <source>
        <dbReference type="ARBA" id="ARBA00022964"/>
    </source>
</evidence>
<dbReference type="Proteomes" id="UP000515163">
    <property type="component" value="Unplaced"/>
</dbReference>
<dbReference type="SUPFAM" id="SSF51197">
    <property type="entry name" value="Clavaminate synthase-like"/>
    <property type="match status" value="1"/>
</dbReference>
<keyword evidence="4" id="KW-0812">Transmembrane</keyword>
<keyword evidence="3" id="KW-0560">Oxidoreductase</keyword>
<keyword evidence="4" id="KW-1133">Transmembrane helix</keyword>
<evidence type="ECO:0000313" key="7">
    <source>
        <dbReference type="RefSeq" id="XP_031549210.1"/>
    </source>
</evidence>
<dbReference type="InterPro" id="IPR051821">
    <property type="entry name" value="Asp/Asn_beta-hydroxylase"/>
</dbReference>
<evidence type="ECO:0000256" key="3">
    <source>
        <dbReference type="ARBA" id="ARBA00023002"/>
    </source>
</evidence>
<accession>A0A6P8H9P8</accession>
<feature type="domain" description="Aspartyl/asparaginy/proline hydroxylase" evidence="5">
    <location>
        <begin position="135"/>
        <end position="284"/>
    </location>
</feature>
<keyword evidence="6" id="KW-1185">Reference proteome</keyword>
<dbReference type="PANTHER" id="PTHR46332:SF5">
    <property type="entry name" value="ASPARTATE BETA-HYDROXYLASE DOMAIN CONTAINING 2"/>
    <property type="match status" value="1"/>
</dbReference>
<dbReference type="RefSeq" id="XP_031549210.1">
    <property type="nucleotide sequence ID" value="XM_031693350.1"/>
</dbReference>
<dbReference type="AlphaFoldDB" id="A0A6P8H9P8"/>
<gene>
    <name evidence="7" type="primary">LOC116286775</name>
</gene>
<protein>
    <submittedName>
        <fullName evidence="7">Aspartate beta-hydroxylase domain-containing protein 2-like</fullName>
    </submittedName>
</protein>
<dbReference type="Pfam" id="PF05118">
    <property type="entry name" value="Asp_Arg_Hydrox"/>
    <property type="match status" value="1"/>
</dbReference>
<name>A0A6P8H9P8_ACTTE</name>
<dbReference type="GeneID" id="116286775"/>
<keyword evidence="4" id="KW-0472">Membrane</keyword>
<comment type="similarity">
    <text evidence="1">Belongs to the aspartyl/asparaginyl beta-hydroxylase family.</text>
</comment>
<evidence type="ECO:0000256" key="4">
    <source>
        <dbReference type="SAM" id="Phobius"/>
    </source>
</evidence>
<sequence length="309" mass="35071">MIFEASPLLYYIIVNGIIAILVFLALALFNGFLRQYLQYPNTSKNNFCTSPKCVRCRSAFLEKDTLLEKLEEFVSVTNSNPQALDRLYESLISDASASDCVRQRPTTLGLLGLTSIPWHDNYESELKDITAVGNLAIIKEEVSKISSELSRGWVRNTSPSGSWYVFHLYNQGEKLEWNCKQCPRTVELIESIAPFMKGCAFGNAMVSMVLPGTHITPHYGPTNCRIRCHVPLKIPDGCLICVDQEEKTWTEGKPMLFDDSYLHEVWHQGQTGNRIVLMLDLWHPEVTNIERRAISYLFSKLNGNVSTHM</sequence>
<evidence type="ECO:0000259" key="5">
    <source>
        <dbReference type="Pfam" id="PF05118"/>
    </source>
</evidence>
<dbReference type="FunCoup" id="A0A6P8H9P8">
    <property type="interactions" value="561"/>
</dbReference>
<organism evidence="6 7">
    <name type="scientific">Actinia tenebrosa</name>
    <name type="common">Australian red waratah sea anemone</name>
    <dbReference type="NCBI Taxonomy" id="6105"/>
    <lineage>
        <taxon>Eukaryota</taxon>
        <taxon>Metazoa</taxon>
        <taxon>Cnidaria</taxon>
        <taxon>Anthozoa</taxon>
        <taxon>Hexacorallia</taxon>
        <taxon>Actiniaria</taxon>
        <taxon>Actiniidae</taxon>
        <taxon>Actinia</taxon>
    </lineage>
</organism>
<dbReference type="InterPro" id="IPR007803">
    <property type="entry name" value="Asp/Arg/Pro-Hydrxlase"/>
</dbReference>
<keyword evidence="2" id="KW-0223">Dioxygenase</keyword>
<feature type="transmembrane region" description="Helical" evidence="4">
    <location>
        <begin position="12"/>
        <end position="33"/>
    </location>
</feature>
<dbReference type="GO" id="GO:0051213">
    <property type="term" value="F:dioxygenase activity"/>
    <property type="evidence" value="ECO:0007669"/>
    <property type="project" value="UniProtKB-KW"/>
</dbReference>
<dbReference type="PANTHER" id="PTHR46332">
    <property type="entry name" value="ASPARTATE BETA-HYDROXYLASE DOMAIN-CONTAINING PROTEIN 2"/>
    <property type="match status" value="1"/>
</dbReference>
<evidence type="ECO:0000256" key="1">
    <source>
        <dbReference type="ARBA" id="ARBA00007730"/>
    </source>
</evidence>
<dbReference type="OrthoDB" id="438431at2759"/>
<dbReference type="InParanoid" id="A0A6P8H9P8"/>
<proteinExistence type="inferred from homology"/>